<dbReference type="GO" id="GO:0031222">
    <property type="term" value="P:arabinan catabolic process"/>
    <property type="evidence" value="ECO:0007669"/>
    <property type="project" value="TreeGrafter"/>
</dbReference>
<evidence type="ECO:0000313" key="6">
    <source>
        <dbReference type="EMBL" id="MCC2221203.1"/>
    </source>
</evidence>
<dbReference type="SUPFAM" id="SSF52279">
    <property type="entry name" value="Beta-D-glucan exohydrolase, C-terminal domain"/>
    <property type="match status" value="1"/>
</dbReference>
<keyword evidence="3 6" id="KW-0378">Hydrolase</keyword>
<dbReference type="InterPro" id="IPR002772">
    <property type="entry name" value="Glyco_hydro_3_C"/>
</dbReference>
<comment type="similarity">
    <text evidence="1">Belongs to the glycosyl hydrolase 3 family.</text>
</comment>
<gene>
    <name evidence="6" type="ORF">LKD48_06010</name>
</gene>
<dbReference type="InterPro" id="IPR026891">
    <property type="entry name" value="Fn3-like"/>
</dbReference>
<dbReference type="InterPro" id="IPR017853">
    <property type="entry name" value="GH"/>
</dbReference>
<dbReference type="RefSeq" id="WP_308731511.1">
    <property type="nucleotide sequence ID" value="NZ_JAJEQN010000011.1"/>
</dbReference>
<dbReference type="Gene3D" id="3.40.50.1700">
    <property type="entry name" value="Glycoside hydrolase family 3 C-terminal domain"/>
    <property type="match status" value="1"/>
</dbReference>
<organism evidence="6 7">
    <name type="scientific">Anthropogastromicrobium aceti</name>
    <dbReference type="NCBI Taxonomy" id="2981768"/>
    <lineage>
        <taxon>Bacteria</taxon>
        <taxon>Bacillati</taxon>
        <taxon>Bacillota</taxon>
        <taxon>Clostridia</taxon>
        <taxon>Lachnospirales</taxon>
        <taxon>Lachnospiraceae</taxon>
        <taxon>Anthropogastromicrobium</taxon>
    </lineage>
</organism>
<dbReference type="Gene3D" id="2.60.40.10">
    <property type="entry name" value="Immunoglobulins"/>
    <property type="match status" value="1"/>
</dbReference>
<dbReference type="PRINTS" id="PR00133">
    <property type="entry name" value="GLHYDRLASE3"/>
</dbReference>
<dbReference type="Gene3D" id="3.20.20.300">
    <property type="entry name" value="Glycoside hydrolase, family 3, N-terminal domain"/>
    <property type="match status" value="1"/>
</dbReference>
<feature type="region of interest" description="Disordered" evidence="4">
    <location>
        <begin position="63"/>
        <end position="83"/>
    </location>
</feature>
<dbReference type="InterPro" id="IPR001764">
    <property type="entry name" value="Glyco_hydro_3_N"/>
</dbReference>
<dbReference type="GO" id="GO:0046556">
    <property type="term" value="F:alpha-L-arabinofuranosidase activity"/>
    <property type="evidence" value="ECO:0007669"/>
    <property type="project" value="TreeGrafter"/>
</dbReference>
<dbReference type="GO" id="GO:0009044">
    <property type="term" value="F:xylan 1,4-beta-xylosidase activity"/>
    <property type="evidence" value="ECO:0007669"/>
    <property type="project" value="InterPro"/>
</dbReference>
<dbReference type="Pfam" id="PF14310">
    <property type="entry name" value="Fn3-like"/>
    <property type="match status" value="1"/>
</dbReference>
<dbReference type="InterPro" id="IPR036881">
    <property type="entry name" value="Glyco_hydro_3_C_sf"/>
</dbReference>
<dbReference type="AlphaFoldDB" id="A0AAE3E3X4"/>
<evidence type="ECO:0000259" key="5">
    <source>
        <dbReference type="SMART" id="SM01217"/>
    </source>
</evidence>
<dbReference type="EMBL" id="JAJEQN010000011">
    <property type="protein sequence ID" value="MCC2221203.1"/>
    <property type="molecule type" value="Genomic_DNA"/>
</dbReference>
<dbReference type="InterPro" id="IPR036962">
    <property type="entry name" value="Glyco_hydro_3_N_sf"/>
</dbReference>
<accession>A0AAE3E3X4</accession>
<dbReference type="PANTHER" id="PTHR42721">
    <property type="entry name" value="SUGAR HYDROLASE-RELATED"/>
    <property type="match status" value="1"/>
</dbReference>
<evidence type="ECO:0000256" key="1">
    <source>
        <dbReference type="ARBA" id="ARBA00005336"/>
    </source>
</evidence>
<evidence type="ECO:0000256" key="4">
    <source>
        <dbReference type="SAM" id="MobiDB-lite"/>
    </source>
</evidence>
<dbReference type="Gene3D" id="2.60.120.380">
    <property type="match status" value="1"/>
</dbReference>
<dbReference type="GO" id="GO:0045493">
    <property type="term" value="P:xylan catabolic process"/>
    <property type="evidence" value="ECO:0007669"/>
    <property type="project" value="InterPro"/>
</dbReference>
<protein>
    <submittedName>
        <fullName evidence="6">Glycoside hydrolase family 3 C-terminal domain-containing protein</fullName>
    </submittedName>
</protein>
<dbReference type="SMART" id="SM01217">
    <property type="entry name" value="Fn3_like"/>
    <property type="match status" value="1"/>
</dbReference>
<evidence type="ECO:0000256" key="3">
    <source>
        <dbReference type="ARBA" id="ARBA00022801"/>
    </source>
</evidence>
<proteinExistence type="inferred from homology"/>
<reference evidence="6 7" key="1">
    <citation type="submission" date="2021-10" db="EMBL/GenBank/DDBJ databases">
        <title>Anaerobic single-cell dispensing facilitates the cultivation of human gut bacteria.</title>
        <authorList>
            <person name="Afrizal A."/>
        </authorList>
    </citation>
    <scope>NUCLEOTIDE SEQUENCE [LARGE SCALE GENOMIC DNA]</scope>
    <source>
        <strain evidence="6 7">CLA-AA-H224</strain>
    </source>
</reference>
<dbReference type="Proteomes" id="UP001198200">
    <property type="component" value="Unassembled WGS sequence"/>
</dbReference>
<keyword evidence="2" id="KW-0732">Signal</keyword>
<dbReference type="InterPro" id="IPR013783">
    <property type="entry name" value="Ig-like_fold"/>
</dbReference>
<evidence type="ECO:0000256" key="2">
    <source>
        <dbReference type="ARBA" id="ARBA00022729"/>
    </source>
</evidence>
<dbReference type="SUPFAM" id="SSF51445">
    <property type="entry name" value="(Trans)glycosidases"/>
    <property type="match status" value="1"/>
</dbReference>
<dbReference type="CDD" id="cd23343">
    <property type="entry name" value="beta-trefoil_FSCN_BglX-like"/>
    <property type="match status" value="1"/>
</dbReference>
<comment type="caution">
    <text evidence="6">The sequence shown here is derived from an EMBL/GenBank/DDBJ whole genome shotgun (WGS) entry which is preliminary data.</text>
</comment>
<dbReference type="PANTHER" id="PTHR42721:SF3">
    <property type="entry name" value="BETA-D-XYLOSIDASE 5-RELATED"/>
    <property type="match status" value="1"/>
</dbReference>
<dbReference type="Pfam" id="PF01915">
    <property type="entry name" value="Glyco_hydro_3_C"/>
    <property type="match status" value="1"/>
</dbReference>
<feature type="domain" description="Fibronectin type III-like" evidence="5">
    <location>
        <begin position="732"/>
        <end position="802"/>
    </location>
</feature>
<keyword evidence="7" id="KW-1185">Reference proteome</keyword>
<dbReference type="Pfam" id="PF00933">
    <property type="entry name" value="Glyco_hydro_3"/>
    <property type="match status" value="1"/>
</dbReference>
<dbReference type="InterPro" id="IPR044993">
    <property type="entry name" value="BXL"/>
</dbReference>
<sequence>MENQNTPLWDASLDINERLDWLLEALNLDEKCRMLSTLTPEVARLGIRSTYLGEEAAHGVEAKHDRSVNWGAPKPTTTFPQPFGMSQTWDTKLMEKMGAAVGDEARILYYREGEHGGLCRWAPMAEPERDPRFGRTEEGFGEDPHLGGQMASAYIKGMRGDNPNYIKTAATLKYFTGYNSEDRPLRVSIDPRSFYEYYLEPYRRCIIEGGAEGVMTASNAINGTPALFGDHLQEVLRKEWRFSGHIVGNECSLEELCQDERFSDREKTAALAIKAGVDCFADEPEFVEAAVRGAYDRNLLSMQDINQAVRRSFATRIRLGMFNKKEDDPFANPDESLLGGSDHAALSRQAGREAIVLLKNEEQILPISPKEKEKIAVIGPLANEWFKDWNGGIPPYRISPYEGIRDAFGEDCVTYTDGKKRLCLRCGERFVCLTQEGRLALGSRSEAEEFVITDWGQGKMNLQAASTGCYLTSVDENGKLFANRSEAFGRHVKECFCVEMLSDGRFRLTTWRGRDVYWDSEGMLRAATDEQVGIGWPGENRALFGIEQTWDGTARAVTLASEADKVVIVLGTNPVINGQIGQDREKYGLPSAQIALFEAVKKVNEQVIVVVVSNYPHDLMPLQEAKAILFTPSGCQELGRAIADVMSGSYNPSGRLNMTWYSSFEDLPAKNECDIIRTRQTYQYYRGKKQYPFGYGLSYTSFVYDIFAVEQEKEQLKAVLRVRNTGNCDGAKVIQIYAAKEEASLTRPDKKLVGFAFVMLHANEAKEVTIKIPFRELMIYDVITESMMLSDGGYRIWIGEDADTQAQIIESDGTKRPAQAIVCLEGDIRIRRDFANITGAWLYDECRNVRISKREGVQVVCISNKAQEAMMEYTMGDNDSLGSELHLKLYAIEGSKLKITINDKDSQMFALNTQGMIQEVCINLSEEMAVWGYVDEIITLKLSMKGVMGISYFWFE</sequence>
<evidence type="ECO:0000313" key="7">
    <source>
        <dbReference type="Proteomes" id="UP001198200"/>
    </source>
</evidence>
<name>A0AAE3E3X4_9FIRM</name>